<dbReference type="OrthoDB" id="4861076at2"/>
<evidence type="ECO:0000313" key="2">
    <source>
        <dbReference type="Proteomes" id="UP000319514"/>
    </source>
</evidence>
<dbReference type="EMBL" id="VFOQ01000001">
    <property type="protein sequence ID" value="TQL60839.1"/>
    <property type="molecule type" value="Genomic_DNA"/>
</dbReference>
<proteinExistence type="predicted"/>
<evidence type="ECO:0000313" key="1">
    <source>
        <dbReference type="EMBL" id="TQL60839.1"/>
    </source>
</evidence>
<reference evidence="1 2" key="1">
    <citation type="submission" date="2019-06" db="EMBL/GenBank/DDBJ databases">
        <title>Sequencing the genomes of 1000 actinobacteria strains.</title>
        <authorList>
            <person name="Klenk H.-P."/>
        </authorList>
    </citation>
    <scope>NUCLEOTIDE SEQUENCE [LARGE SCALE GENOMIC DNA]</scope>
    <source>
        <strain evidence="1 2">DSM 18082</strain>
    </source>
</reference>
<gene>
    <name evidence="1" type="ORF">FB474_2239</name>
</gene>
<accession>A0A542ZKL4</accession>
<dbReference type="RefSeq" id="WP_141788689.1">
    <property type="nucleotide sequence ID" value="NZ_BAAAKX010000007.1"/>
</dbReference>
<keyword evidence="2" id="KW-1185">Reference proteome</keyword>
<dbReference type="Proteomes" id="UP000319514">
    <property type="component" value="Unassembled WGS sequence"/>
</dbReference>
<sequence>MDVPWRSGRHGRGVLLVRGRSDAVAAWSRRGLLPVHVLPLPGWTAVVPAGPSRARAPYDDALTVLAARPVPSRLRAAVGLFRVEDRAVVSLQPGGWRAIQRWVVWEPGHGVVRSSRLPTARPDELVAAAGLRDRRAVRDVAGLLHDAGGEAGGLLASLMEVLDLPGQGVLADPLSAAGAEGSRLVEPDEAHLATFDSIVTDEARLRAEMEGH</sequence>
<protein>
    <submittedName>
        <fullName evidence="1">Uncharacterized protein</fullName>
    </submittedName>
</protein>
<organism evidence="1 2">
    <name type="scientific">Oryzihumus leptocrescens</name>
    <dbReference type="NCBI Taxonomy" id="297536"/>
    <lineage>
        <taxon>Bacteria</taxon>
        <taxon>Bacillati</taxon>
        <taxon>Actinomycetota</taxon>
        <taxon>Actinomycetes</taxon>
        <taxon>Micrococcales</taxon>
        <taxon>Intrasporangiaceae</taxon>
        <taxon>Oryzihumus</taxon>
    </lineage>
</organism>
<name>A0A542ZKL4_9MICO</name>
<dbReference type="AlphaFoldDB" id="A0A542ZKL4"/>
<comment type="caution">
    <text evidence="1">The sequence shown here is derived from an EMBL/GenBank/DDBJ whole genome shotgun (WGS) entry which is preliminary data.</text>
</comment>